<protein>
    <submittedName>
        <fullName evidence="1">Uncharacterized protein</fullName>
    </submittedName>
</protein>
<organism evidence="1 2">
    <name type="scientific">Escherichia phage ZCEC13</name>
    <dbReference type="NCBI Taxonomy" id="2935866"/>
    <lineage>
        <taxon>Viruses</taxon>
        <taxon>Duplodnaviria</taxon>
        <taxon>Heunggongvirae</taxon>
        <taxon>Uroviricota</taxon>
        <taxon>Caudoviricetes</taxon>
        <taxon>Jameshumphriesvirinae</taxon>
        <taxon>Zewailvirus</taxon>
        <taxon>Zewailvirus ZCEC13</taxon>
    </lineage>
</organism>
<evidence type="ECO:0000313" key="1">
    <source>
        <dbReference type="EMBL" id="UPU16109.1"/>
    </source>
</evidence>
<sequence length="68" mass="7155">MPFGLRRRRHVPSALSALLVEWIRSSHGVPVESVVGGSISGLTGTHNSTISRVTSILLPSRGASDSTC</sequence>
<reference evidence="1" key="1">
    <citation type="submission" date="2022-03" db="EMBL/GenBank/DDBJ databases">
        <authorList>
            <person name="Ragab S."/>
            <person name="Abdelmoteleb M."/>
            <person name="El-Shibiny A."/>
        </authorList>
    </citation>
    <scope>NUCLEOTIDE SEQUENCE</scope>
</reference>
<dbReference type="Proteomes" id="UP000830967">
    <property type="component" value="Segment"/>
</dbReference>
<dbReference type="EMBL" id="ON086804">
    <property type="protein sequence ID" value="UPU16109.1"/>
    <property type="molecule type" value="Genomic_DNA"/>
</dbReference>
<keyword evidence="2" id="KW-1185">Reference proteome</keyword>
<name>A0AAE9KSY9_9CAUD</name>
<evidence type="ECO:0000313" key="2">
    <source>
        <dbReference type="Proteomes" id="UP000830967"/>
    </source>
</evidence>
<accession>A0AAE9KSY9</accession>
<proteinExistence type="predicted"/>